<dbReference type="Gene3D" id="1.20.1050.10">
    <property type="match status" value="1"/>
</dbReference>
<feature type="domain" description="GST N-terminal" evidence="2">
    <location>
        <begin position="8"/>
        <end position="115"/>
    </location>
</feature>
<dbReference type="SUPFAM" id="SSF47616">
    <property type="entry name" value="GST C-terminal domain-like"/>
    <property type="match status" value="1"/>
</dbReference>
<keyword evidence="1" id="KW-0560">Oxidoreductase</keyword>
<reference evidence="4 5" key="1">
    <citation type="journal article" date="2020" name="G3 (Bethesda)">
        <title>Improved Reference Genome for Cyclotella cryptica CCMP332, a Model for Cell Wall Morphogenesis, Salinity Adaptation, and Lipid Production in Diatoms (Bacillariophyta).</title>
        <authorList>
            <person name="Roberts W.R."/>
            <person name="Downey K.M."/>
            <person name="Ruck E.C."/>
            <person name="Traller J.C."/>
            <person name="Alverson A.J."/>
        </authorList>
    </citation>
    <scope>NUCLEOTIDE SEQUENCE [LARGE SCALE GENOMIC DNA]</scope>
    <source>
        <strain evidence="4 5">CCMP332</strain>
    </source>
</reference>
<protein>
    <recommendedName>
        <fullName evidence="6">Glutathione S-transferase</fullName>
    </recommendedName>
</protein>
<dbReference type="Pfam" id="PF13409">
    <property type="entry name" value="GST_N_2"/>
    <property type="match status" value="1"/>
</dbReference>
<evidence type="ECO:0000313" key="5">
    <source>
        <dbReference type="Proteomes" id="UP001516023"/>
    </source>
</evidence>
<dbReference type="PROSITE" id="PS50405">
    <property type="entry name" value="GST_CTER"/>
    <property type="match status" value="1"/>
</dbReference>
<accession>A0ABD3PR90</accession>
<evidence type="ECO:0000256" key="1">
    <source>
        <dbReference type="ARBA" id="ARBA00023002"/>
    </source>
</evidence>
<dbReference type="GO" id="GO:0045174">
    <property type="term" value="F:glutathione dehydrogenase (ascorbate) activity"/>
    <property type="evidence" value="ECO:0007669"/>
    <property type="project" value="UniProtKB-ARBA"/>
</dbReference>
<dbReference type="InterPro" id="IPR010987">
    <property type="entry name" value="Glutathione-S-Trfase_C-like"/>
</dbReference>
<dbReference type="AlphaFoldDB" id="A0ABD3PR90"/>
<dbReference type="Gene3D" id="3.40.30.10">
    <property type="entry name" value="Glutaredoxin"/>
    <property type="match status" value="1"/>
</dbReference>
<sequence>MPCLSAIPKLRFLSAWFCPYAHRATIALEHHAGRVEYEWVEALGWEQRRDENNVTGSGKEWWYHWKADELKRCNPSALVPTLIPLDNEGNPDETKSVYESLITIDYIDAIAKAPTENLRLVPTNPYLAAKCRYWADKVNRECCSPYYGVLVRTDENERRDNFNKLIVGLKAFSKEIEKNGSDNTFLGGGRLSNVDIALMPWAWRFYVFEHYRGPDYAIPYDDPGLYAYKSWCDHIFSSESVKRTLPDKPQYLEHIRKYADSSARSKVANAVRRGAAAHELDDDKDTY</sequence>
<evidence type="ECO:0000259" key="2">
    <source>
        <dbReference type="PROSITE" id="PS50404"/>
    </source>
</evidence>
<dbReference type="InterPro" id="IPR005442">
    <property type="entry name" value="GST_omega"/>
</dbReference>
<dbReference type="SUPFAM" id="SSF52833">
    <property type="entry name" value="Thioredoxin-like"/>
    <property type="match status" value="1"/>
</dbReference>
<proteinExistence type="predicted"/>
<dbReference type="SFLD" id="SFLDS00019">
    <property type="entry name" value="Glutathione_Transferase_(cytos"/>
    <property type="match status" value="1"/>
</dbReference>
<dbReference type="InterPro" id="IPR050983">
    <property type="entry name" value="GST_Omega/HSP26"/>
</dbReference>
<evidence type="ECO:0000313" key="4">
    <source>
        <dbReference type="EMBL" id="KAL3790660.1"/>
    </source>
</evidence>
<gene>
    <name evidence="4" type="ORF">HJC23_009760</name>
</gene>
<dbReference type="PANTHER" id="PTHR43968:SF6">
    <property type="entry name" value="GLUTATHIONE S-TRANSFERASE OMEGA"/>
    <property type="match status" value="1"/>
</dbReference>
<evidence type="ECO:0008006" key="6">
    <source>
        <dbReference type="Google" id="ProtNLM"/>
    </source>
</evidence>
<dbReference type="Proteomes" id="UP001516023">
    <property type="component" value="Unassembled WGS sequence"/>
</dbReference>
<dbReference type="PROSITE" id="PS50404">
    <property type="entry name" value="GST_NTER"/>
    <property type="match status" value="1"/>
</dbReference>
<dbReference type="PRINTS" id="PR01625">
    <property type="entry name" value="GSTRNSFRASEO"/>
</dbReference>
<dbReference type="PANTHER" id="PTHR43968">
    <property type="match status" value="1"/>
</dbReference>
<keyword evidence="5" id="KW-1185">Reference proteome</keyword>
<feature type="domain" description="GST C-terminal" evidence="3">
    <location>
        <begin position="124"/>
        <end position="261"/>
    </location>
</feature>
<dbReference type="InterPro" id="IPR040079">
    <property type="entry name" value="Glutathione_S-Trfase"/>
</dbReference>
<dbReference type="InterPro" id="IPR036249">
    <property type="entry name" value="Thioredoxin-like_sf"/>
</dbReference>
<evidence type="ECO:0000259" key="3">
    <source>
        <dbReference type="PROSITE" id="PS50405"/>
    </source>
</evidence>
<dbReference type="InterPro" id="IPR036282">
    <property type="entry name" value="Glutathione-S-Trfase_C_sf"/>
</dbReference>
<dbReference type="EMBL" id="JABMIG020000124">
    <property type="protein sequence ID" value="KAL3790660.1"/>
    <property type="molecule type" value="Genomic_DNA"/>
</dbReference>
<comment type="caution">
    <text evidence="4">The sequence shown here is derived from an EMBL/GenBank/DDBJ whole genome shotgun (WGS) entry which is preliminary data.</text>
</comment>
<name>A0ABD3PR90_9STRA</name>
<organism evidence="4 5">
    <name type="scientific">Cyclotella cryptica</name>
    <dbReference type="NCBI Taxonomy" id="29204"/>
    <lineage>
        <taxon>Eukaryota</taxon>
        <taxon>Sar</taxon>
        <taxon>Stramenopiles</taxon>
        <taxon>Ochrophyta</taxon>
        <taxon>Bacillariophyta</taxon>
        <taxon>Coscinodiscophyceae</taxon>
        <taxon>Thalassiosirophycidae</taxon>
        <taxon>Stephanodiscales</taxon>
        <taxon>Stephanodiscaceae</taxon>
        <taxon>Cyclotella</taxon>
    </lineage>
</organism>
<dbReference type="InterPro" id="IPR004045">
    <property type="entry name" value="Glutathione_S-Trfase_N"/>
</dbReference>